<name>A0A9P5YIX4_9AGAR</name>
<dbReference type="EMBL" id="MU150233">
    <property type="protein sequence ID" value="KAF9468440.1"/>
    <property type="molecule type" value="Genomic_DNA"/>
</dbReference>
<reference evidence="1" key="1">
    <citation type="submission" date="2020-11" db="EMBL/GenBank/DDBJ databases">
        <authorList>
            <consortium name="DOE Joint Genome Institute"/>
            <person name="Ahrendt S."/>
            <person name="Riley R."/>
            <person name="Andreopoulos W."/>
            <person name="Labutti K."/>
            <person name="Pangilinan J."/>
            <person name="Ruiz-Duenas F.J."/>
            <person name="Barrasa J.M."/>
            <person name="Sanchez-Garcia M."/>
            <person name="Camarero S."/>
            <person name="Miyauchi S."/>
            <person name="Serrano A."/>
            <person name="Linde D."/>
            <person name="Babiker R."/>
            <person name="Drula E."/>
            <person name="Ayuso-Fernandez I."/>
            <person name="Pacheco R."/>
            <person name="Padilla G."/>
            <person name="Ferreira P."/>
            <person name="Barriuso J."/>
            <person name="Kellner H."/>
            <person name="Castanera R."/>
            <person name="Alfaro M."/>
            <person name="Ramirez L."/>
            <person name="Pisabarro A.G."/>
            <person name="Kuo A."/>
            <person name="Tritt A."/>
            <person name="Lipzen A."/>
            <person name="He G."/>
            <person name="Yan M."/>
            <person name="Ng V."/>
            <person name="Cullen D."/>
            <person name="Martin F."/>
            <person name="Rosso M.-N."/>
            <person name="Henrissat B."/>
            <person name="Hibbett D."/>
            <person name="Martinez A.T."/>
            <person name="Grigoriev I.V."/>
        </authorList>
    </citation>
    <scope>NUCLEOTIDE SEQUENCE</scope>
    <source>
        <strain evidence="1">CBS 247.69</strain>
    </source>
</reference>
<protein>
    <submittedName>
        <fullName evidence="1">Uncharacterized protein</fullName>
    </submittedName>
</protein>
<evidence type="ECO:0000313" key="1">
    <source>
        <dbReference type="EMBL" id="KAF9468440.1"/>
    </source>
</evidence>
<dbReference type="Proteomes" id="UP000807353">
    <property type="component" value="Unassembled WGS sequence"/>
</dbReference>
<evidence type="ECO:0000313" key="2">
    <source>
        <dbReference type="Proteomes" id="UP000807353"/>
    </source>
</evidence>
<sequence length="195" mass="21469">MSKTTSLLRDPSAVRLIVEGLNKLTKERLEIDVKIVDLAYFAKEHNGSFSILDQLQVADFKETWTQAISKSRDIASGDISTHLTVFVDVKIGVVERITTMAKCQSAIKSLTAFSQEESPLEGNPLKGIDAVAKTFGEIWYAVQTESLIIVEVLKKVTEENLKKTIQTLTEELVPVKRACGEIETAVGKYATATPP</sequence>
<comment type="caution">
    <text evidence="1">The sequence shown here is derived from an EMBL/GenBank/DDBJ whole genome shotgun (WGS) entry which is preliminary data.</text>
</comment>
<organism evidence="1 2">
    <name type="scientific">Collybia nuda</name>
    <dbReference type="NCBI Taxonomy" id="64659"/>
    <lineage>
        <taxon>Eukaryota</taxon>
        <taxon>Fungi</taxon>
        <taxon>Dikarya</taxon>
        <taxon>Basidiomycota</taxon>
        <taxon>Agaricomycotina</taxon>
        <taxon>Agaricomycetes</taxon>
        <taxon>Agaricomycetidae</taxon>
        <taxon>Agaricales</taxon>
        <taxon>Tricholomatineae</taxon>
        <taxon>Clitocybaceae</taxon>
        <taxon>Collybia</taxon>
    </lineage>
</organism>
<gene>
    <name evidence="1" type="ORF">BDZ94DRAFT_1304695</name>
</gene>
<accession>A0A9P5YIX4</accession>
<keyword evidence="2" id="KW-1185">Reference proteome</keyword>
<proteinExistence type="predicted"/>
<dbReference type="AlphaFoldDB" id="A0A9P5YIX4"/>